<name>A0ABQ3SHT8_9ACTN</name>
<evidence type="ECO:0000256" key="1">
    <source>
        <dbReference type="SAM" id="MobiDB-lite"/>
    </source>
</evidence>
<gene>
    <name evidence="2" type="ORF">Snoj_14350</name>
</gene>
<dbReference type="RefSeq" id="WP_229876085.1">
    <property type="nucleotide sequence ID" value="NZ_BMRL01000010.1"/>
</dbReference>
<evidence type="ECO:0000313" key="2">
    <source>
        <dbReference type="EMBL" id="GHI67517.1"/>
    </source>
</evidence>
<accession>A0ABQ3SHT8</accession>
<sequence>MTEHHTPPLDGVPPTDPASGPADGDPPVPGDPSDGERARRWLAEDGITQTGPDTWYDAEPPAGVLTTQDLCNGLGSMAFTDETLDVAGRLRVALGLMDLLGWHPLVTDQIHTAHLGPLGPLPPDLLWGGYRRRLEAVREYEAITYSLWFDWFEYAPTAAEAFAEVLGDDRERLLPGAPEPLLRRARRVLEYSGPVPWAVKIGTYRAAARVPDLHHAVFRAVLRSHHDTFGSIDPAEGLALLDRLELPPDTERLAALRTALAAGPRP</sequence>
<dbReference type="EMBL" id="BNEC01000003">
    <property type="protein sequence ID" value="GHI67517.1"/>
    <property type="molecule type" value="Genomic_DNA"/>
</dbReference>
<dbReference type="GeneID" id="95593863"/>
<evidence type="ECO:0000313" key="3">
    <source>
        <dbReference type="Proteomes" id="UP000613974"/>
    </source>
</evidence>
<feature type="region of interest" description="Disordered" evidence="1">
    <location>
        <begin position="1"/>
        <end position="37"/>
    </location>
</feature>
<proteinExistence type="predicted"/>
<dbReference type="Proteomes" id="UP000613974">
    <property type="component" value="Unassembled WGS sequence"/>
</dbReference>
<keyword evidence="3" id="KW-1185">Reference proteome</keyword>
<reference evidence="3" key="1">
    <citation type="submission" date="2023-07" db="EMBL/GenBank/DDBJ databases">
        <title>Whole genome shotgun sequence of Streptomyces nojiriensis NBRC 13794.</title>
        <authorList>
            <person name="Komaki H."/>
            <person name="Tamura T."/>
        </authorList>
    </citation>
    <scope>NUCLEOTIDE SEQUENCE [LARGE SCALE GENOMIC DNA]</scope>
    <source>
        <strain evidence="3">NBRC 13794</strain>
    </source>
</reference>
<comment type="caution">
    <text evidence="2">The sequence shown here is derived from an EMBL/GenBank/DDBJ whole genome shotgun (WGS) entry which is preliminary data.</text>
</comment>
<organism evidence="2 3">
    <name type="scientific">Streptomyces nojiriensis</name>
    <dbReference type="NCBI Taxonomy" id="66374"/>
    <lineage>
        <taxon>Bacteria</taxon>
        <taxon>Bacillati</taxon>
        <taxon>Actinomycetota</taxon>
        <taxon>Actinomycetes</taxon>
        <taxon>Kitasatosporales</taxon>
        <taxon>Streptomycetaceae</taxon>
        <taxon>Streptomyces</taxon>
    </lineage>
</organism>
<protein>
    <submittedName>
        <fullName evidence="2">Uncharacterized protein</fullName>
    </submittedName>
</protein>